<protein>
    <submittedName>
        <fullName evidence="2">Uncharacterized protein</fullName>
    </submittedName>
</protein>
<sequence>MSAKPREESDSEERWFGEDFEIERVGCTMPRFDETEDGQQSKSWEDETYEKQFYHQPESNQKRPPVTMETASTDGSDQLRKSAGEGDLYTSLLSNQNYPFQQGFSRDTKSEAQDQVPSMETHSMFSSDSGIEMTPGESMDFTRNLLESEKMEAYNYMDISHGEKPHAIQQQQQQQGGGALGSWGEVGGSGLGQYMEKSAAPVVETMGPALDSQTFPYVEDPSDDELSDYQPGQRQAKPLAASPIKITLTETETPAPQHPPQVTVSDRDSILSLGLQGIPTVTLSEPEDDSPGSSTPPFTEESDSPSEPLFQASGAGPVCSVHNQVSVSGSSPKQPSPPAETAVKPVKTGKPLVIHDQDGSSAESGDSEIELVSEEPPPRKQPSSIAYTAPAPTVPTHPVPPTPSIQYSILREEREAELDSELIIESFDASSASEESPKRVQDSPAQKGQKVGSRLADAPSVPTSRAAPLPPAVATPATPLAGAQKVPAEKGPVSGHVGDGPMVKPKPLLAAAVPPEVQLEQPTPEDKGGKKRRASQGRRDSERRATASAFLQGLDRQKVYAWPGMRKLAHHYKNGAPLPPVPRCIQPDAQTRTGLMRASRHNTSKGRGLQSNRG</sequence>
<feature type="compositionally biased region" description="Pro residues" evidence="1">
    <location>
        <begin position="392"/>
        <end position="403"/>
    </location>
</feature>
<dbReference type="GO" id="GO:0043005">
    <property type="term" value="C:neuron projection"/>
    <property type="evidence" value="ECO:0007669"/>
    <property type="project" value="TreeGrafter"/>
</dbReference>
<feature type="region of interest" description="Disordered" evidence="1">
    <location>
        <begin position="573"/>
        <end position="614"/>
    </location>
</feature>
<comment type="caution">
    <text evidence="2">The sequence shown here is derived from an EMBL/GenBank/DDBJ whole genome shotgun (WGS) entry which is preliminary data.</text>
</comment>
<reference evidence="2" key="1">
    <citation type="journal article" date="2023" name="Science">
        <title>Genome structures resolve the early diversification of teleost fishes.</title>
        <authorList>
            <person name="Parey E."/>
            <person name="Louis A."/>
            <person name="Montfort J."/>
            <person name="Bouchez O."/>
            <person name="Roques C."/>
            <person name="Iampietro C."/>
            <person name="Lluch J."/>
            <person name="Castinel A."/>
            <person name="Donnadieu C."/>
            <person name="Desvignes T."/>
            <person name="Floi Bucao C."/>
            <person name="Jouanno E."/>
            <person name="Wen M."/>
            <person name="Mejri S."/>
            <person name="Dirks R."/>
            <person name="Jansen H."/>
            <person name="Henkel C."/>
            <person name="Chen W.J."/>
            <person name="Zahm M."/>
            <person name="Cabau C."/>
            <person name="Klopp C."/>
            <person name="Thompson A.W."/>
            <person name="Robinson-Rechavi M."/>
            <person name="Braasch I."/>
            <person name="Lecointre G."/>
            <person name="Bobe J."/>
            <person name="Postlethwait J.H."/>
            <person name="Berthelot C."/>
            <person name="Roest Crollius H."/>
            <person name="Guiguen Y."/>
        </authorList>
    </citation>
    <scope>NUCLEOTIDE SEQUENCE</scope>
    <source>
        <strain evidence="2">WJC10195</strain>
    </source>
</reference>
<feature type="compositionally biased region" description="Polar residues" evidence="1">
    <location>
        <begin position="91"/>
        <end position="105"/>
    </location>
</feature>
<dbReference type="EMBL" id="JAINUF010000006">
    <property type="protein sequence ID" value="KAJ8356389.1"/>
    <property type="molecule type" value="Genomic_DNA"/>
</dbReference>
<dbReference type="AlphaFoldDB" id="A0A9Q1FDT9"/>
<dbReference type="OrthoDB" id="567788at2759"/>
<feature type="compositionally biased region" description="Polar residues" evidence="1">
    <location>
        <begin position="321"/>
        <end position="333"/>
    </location>
</feature>
<feature type="compositionally biased region" description="Gly residues" evidence="1">
    <location>
        <begin position="175"/>
        <end position="191"/>
    </location>
</feature>
<proteinExistence type="predicted"/>
<feature type="compositionally biased region" description="Basic and acidic residues" evidence="1">
    <location>
        <begin position="1"/>
        <end position="17"/>
    </location>
</feature>
<dbReference type="GO" id="GO:0014069">
    <property type="term" value="C:postsynaptic density"/>
    <property type="evidence" value="ECO:0007669"/>
    <property type="project" value="TreeGrafter"/>
</dbReference>
<feature type="region of interest" description="Disordered" evidence="1">
    <location>
        <begin position="25"/>
        <end position="137"/>
    </location>
</feature>
<dbReference type="PANTHER" id="PTHR45799:SF6">
    <property type="entry name" value="RETICULON"/>
    <property type="match status" value="1"/>
</dbReference>
<organism evidence="2 3">
    <name type="scientific">Synaphobranchus kaupii</name>
    <name type="common">Kaup's arrowtooth eel</name>
    <dbReference type="NCBI Taxonomy" id="118154"/>
    <lineage>
        <taxon>Eukaryota</taxon>
        <taxon>Metazoa</taxon>
        <taxon>Chordata</taxon>
        <taxon>Craniata</taxon>
        <taxon>Vertebrata</taxon>
        <taxon>Euteleostomi</taxon>
        <taxon>Actinopterygii</taxon>
        <taxon>Neopterygii</taxon>
        <taxon>Teleostei</taxon>
        <taxon>Anguilliformes</taxon>
        <taxon>Synaphobranchidae</taxon>
        <taxon>Synaphobranchus</taxon>
    </lineage>
</organism>
<accession>A0A9Q1FDT9</accession>
<feature type="compositionally biased region" description="Polar residues" evidence="1">
    <location>
        <begin position="113"/>
        <end position="129"/>
    </location>
</feature>
<evidence type="ECO:0000313" key="2">
    <source>
        <dbReference type="EMBL" id="KAJ8356389.1"/>
    </source>
</evidence>
<keyword evidence="3" id="KW-1185">Reference proteome</keyword>
<dbReference type="Proteomes" id="UP001152622">
    <property type="component" value="Chromosome 6"/>
</dbReference>
<feature type="region of interest" description="Disordered" evidence="1">
    <location>
        <begin position="211"/>
        <end position="404"/>
    </location>
</feature>
<feature type="compositionally biased region" description="Basic and acidic residues" evidence="1">
    <location>
        <begin position="43"/>
        <end position="53"/>
    </location>
</feature>
<dbReference type="GO" id="GO:0071787">
    <property type="term" value="P:endoplasmic reticulum tubular network formation"/>
    <property type="evidence" value="ECO:0007669"/>
    <property type="project" value="TreeGrafter"/>
</dbReference>
<feature type="region of interest" description="Disordered" evidence="1">
    <location>
        <begin position="420"/>
        <end position="550"/>
    </location>
</feature>
<dbReference type="GO" id="GO:0005789">
    <property type="term" value="C:endoplasmic reticulum membrane"/>
    <property type="evidence" value="ECO:0007669"/>
    <property type="project" value="TreeGrafter"/>
</dbReference>
<evidence type="ECO:0000256" key="1">
    <source>
        <dbReference type="SAM" id="MobiDB-lite"/>
    </source>
</evidence>
<dbReference type="PANTHER" id="PTHR45799">
    <property type="entry name" value="RETICULON-LIKE PROTEIN"/>
    <property type="match status" value="1"/>
</dbReference>
<feature type="region of interest" description="Disordered" evidence="1">
    <location>
        <begin position="1"/>
        <end position="20"/>
    </location>
</feature>
<dbReference type="GO" id="GO:0007420">
    <property type="term" value="P:brain development"/>
    <property type="evidence" value="ECO:0007669"/>
    <property type="project" value="TreeGrafter"/>
</dbReference>
<feature type="compositionally biased region" description="Low complexity" evidence="1">
    <location>
        <begin position="503"/>
        <end position="515"/>
    </location>
</feature>
<feature type="compositionally biased region" description="Low complexity" evidence="1">
    <location>
        <begin position="474"/>
        <end position="483"/>
    </location>
</feature>
<feature type="region of interest" description="Disordered" evidence="1">
    <location>
        <begin position="164"/>
        <end position="192"/>
    </location>
</feature>
<dbReference type="InterPro" id="IPR046964">
    <property type="entry name" value="RTN1-4"/>
</dbReference>
<dbReference type="GO" id="GO:0030182">
    <property type="term" value="P:neuron differentiation"/>
    <property type="evidence" value="ECO:0007669"/>
    <property type="project" value="TreeGrafter"/>
</dbReference>
<name>A0A9Q1FDT9_SYNKA</name>
<feature type="compositionally biased region" description="Polar residues" evidence="1">
    <location>
        <begin position="248"/>
        <end position="264"/>
    </location>
</feature>
<evidence type="ECO:0000313" key="3">
    <source>
        <dbReference type="Proteomes" id="UP001152622"/>
    </source>
</evidence>
<gene>
    <name evidence="2" type="ORF">SKAU_G00191830</name>
</gene>